<reference evidence="12 13" key="1">
    <citation type="journal article" date="2021" name="J. Hered.">
        <title>A chromosome-level genome assembly of the parasitoid wasp, Cotesia glomerata (Hymenoptera: Braconidae).</title>
        <authorList>
            <person name="Pinto B.J."/>
            <person name="Weis J.J."/>
            <person name="Gamble T."/>
            <person name="Ode P.J."/>
            <person name="Paul R."/>
            <person name="Zaspel J.M."/>
        </authorList>
    </citation>
    <scope>NUCLEOTIDE SEQUENCE [LARGE SCALE GENOMIC DNA]</scope>
    <source>
        <strain evidence="12">CgM1</strain>
    </source>
</reference>
<dbReference type="FunFam" id="3.30.160.60:FF:000005">
    <property type="entry name" value="Zinc finger protein 14 homolog"/>
    <property type="match status" value="1"/>
</dbReference>
<feature type="compositionally biased region" description="Low complexity" evidence="10">
    <location>
        <begin position="45"/>
        <end position="59"/>
    </location>
</feature>
<evidence type="ECO:0000259" key="11">
    <source>
        <dbReference type="PROSITE" id="PS50157"/>
    </source>
</evidence>
<dbReference type="PROSITE" id="PS50157">
    <property type="entry name" value="ZINC_FINGER_C2H2_2"/>
    <property type="match status" value="6"/>
</dbReference>
<dbReference type="GO" id="GO:0000977">
    <property type="term" value="F:RNA polymerase II transcription regulatory region sequence-specific DNA binding"/>
    <property type="evidence" value="ECO:0007669"/>
    <property type="project" value="TreeGrafter"/>
</dbReference>
<evidence type="ECO:0000256" key="4">
    <source>
        <dbReference type="ARBA" id="ARBA00022771"/>
    </source>
</evidence>
<name>A0AAV7I9M3_COTGL</name>
<evidence type="ECO:0000313" key="13">
    <source>
        <dbReference type="Proteomes" id="UP000826195"/>
    </source>
</evidence>
<dbReference type="FunFam" id="3.30.160.60:FF:001049">
    <property type="entry name" value="zinc finger protein 319"/>
    <property type="match status" value="1"/>
</dbReference>
<evidence type="ECO:0000313" key="12">
    <source>
        <dbReference type="EMBL" id="KAH0547418.1"/>
    </source>
</evidence>
<keyword evidence="3" id="KW-0677">Repeat</keyword>
<evidence type="ECO:0000256" key="5">
    <source>
        <dbReference type="ARBA" id="ARBA00022833"/>
    </source>
</evidence>
<dbReference type="SUPFAM" id="SSF57667">
    <property type="entry name" value="beta-beta-alpha zinc fingers"/>
    <property type="match status" value="3"/>
</dbReference>
<protein>
    <recommendedName>
        <fullName evidence="11">C2H2-type domain-containing protein</fullName>
    </recommendedName>
</protein>
<dbReference type="Gene3D" id="3.30.160.60">
    <property type="entry name" value="Classic Zinc Finger"/>
    <property type="match status" value="5"/>
</dbReference>
<keyword evidence="4 9" id="KW-0863">Zinc-finger</keyword>
<evidence type="ECO:0000256" key="6">
    <source>
        <dbReference type="ARBA" id="ARBA00023015"/>
    </source>
</evidence>
<dbReference type="Proteomes" id="UP000826195">
    <property type="component" value="Unassembled WGS sequence"/>
</dbReference>
<evidence type="ECO:0000256" key="1">
    <source>
        <dbReference type="ARBA" id="ARBA00004123"/>
    </source>
</evidence>
<comment type="subcellular location">
    <subcellularLocation>
        <location evidence="1">Nucleus</location>
    </subcellularLocation>
</comment>
<evidence type="ECO:0000256" key="3">
    <source>
        <dbReference type="ARBA" id="ARBA00022737"/>
    </source>
</evidence>
<evidence type="ECO:0000256" key="7">
    <source>
        <dbReference type="ARBA" id="ARBA00023163"/>
    </source>
</evidence>
<dbReference type="Pfam" id="PF13912">
    <property type="entry name" value="zf-C2H2_6"/>
    <property type="match status" value="1"/>
</dbReference>
<dbReference type="InterPro" id="IPR036236">
    <property type="entry name" value="Znf_C2H2_sf"/>
</dbReference>
<feature type="compositionally biased region" description="Acidic residues" evidence="10">
    <location>
        <begin position="469"/>
        <end position="479"/>
    </location>
</feature>
<feature type="region of interest" description="Disordered" evidence="10">
    <location>
        <begin position="37"/>
        <end position="59"/>
    </location>
</feature>
<dbReference type="SMART" id="SM00355">
    <property type="entry name" value="ZnF_C2H2"/>
    <property type="match status" value="6"/>
</dbReference>
<feature type="domain" description="C2H2-type" evidence="11">
    <location>
        <begin position="223"/>
        <end position="250"/>
    </location>
</feature>
<feature type="domain" description="C2H2-type" evidence="11">
    <location>
        <begin position="139"/>
        <end position="166"/>
    </location>
</feature>
<keyword evidence="8" id="KW-0539">Nucleus</keyword>
<dbReference type="EMBL" id="JAHXZJ010002237">
    <property type="protein sequence ID" value="KAH0547418.1"/>
    <property type="molecule type" value="Genomic_DNA"/>
</dbReference>
<keyword evidence="5" id="KW-0862">Zinc</keyword>
<dbReference type="AlphaFoldDB" id="A0AAV7I9M3"/>
<accession>A0AAV7I9M3</accession>
<sequence>MSQANSFQSNDWETEFDELRNIPDEVLSVYEVYVKGDSPQDERSNISSMSGVSSGSDQSLVQELDTGDKNVIKIFGKKLDPQPSKNKIQSEENIVESVAVPQISANDSSTSRLIDKDDPRSRLHFVKYLKREGKTLKIWECGICTKEFRHQYTLMRHLPTHTDERNFKCEACGKAFRQLSTLSQHKAIHSDARPYVCDFCKKTFNRVSTLISHRKTHSENKPHKCNVCGKGFHQKGNLRNHVFTHTNERPYKCELCNKGFNQMSNLVCHKVKSHAHVEKMQYSCGICGKEFPKRFALRSHEEAKHGIKYRNPSASQSRVTQSKKNIRIVELPNDNDNDNDNNNDFLETGDSLTENDKGKKLTEGIDNILLDKIETKAMENTILMGQMPFALYKPVKGIPVLVKIIPAGLSHHMLIPASAEDLRISGKMSPSVNLDLENKSVQVKVPVVATVTQIIDDSGNSTYKVEPPSDSEQEPDELSSGDNLQLEANELIESSQASRSSSMNDCNELLELAAQGGIQFVRATEDGRYEVMSNSEARDLMEQNSHDVTILDGAEAEAINIFNARNPSQGQIADDAIDNQIMVLDAGAPQKPMLVDDIEIHDDKDIRILDSKSFDERFAPEIAFFGGNKLNDFILGNKPMGFDSGISMINADDDVNSQELSNLLEPTINSHSTFPLMSKSDSLFETLNYLKSNRIGDDYGILNVDTSCMDSMDTYEDLSDASLLSMAQDIKVVTPRPKVTLPSFADMKVLGPKYQEFEAASQMQDIKIFGGYDPYPKNFNGYCMDAYAAPPISVPYVPSVPMTSEDLRIHDTYSRKIDNKLLDNIDLQEEIFVKVENEMVPISSMWDEYDVDINDYWANHFYSMTAYDY</sequence>
<feature type="domain" description="C2H2-type" evidence="11">
    <location>
        <begin position="167"/>
        <end position="194"/>
    </location>
</feature>
<dbReference type="Pfam" id="PF00096">
    <property type="entry name" value="zf-C2H2"/>
    <property type="match status" value="4"/>
</dbReference>
<keyword evidence="2" id="KW-0479">Metal-binding</keyword>
<dbReference type="PANTHER" id="PTHR14196">
    <property type="entry name" value="ODD-SKIPPED - RELATED"/>
    <property type="match status" value="1"/>
</dbReference>
<dbReference type="InterPro" id="IPR050717">
    <property type="entry name" value="C2H2-ZF_Transcription_Reg"/>
</dbReference>
<keyword evidence="6" id="KW-0805">Transcription regulation</keyword>
<feature type="domain" description="C2H2-type" evidence="11">
    <location>
        <begin position="195"/>
        <end position="222"/>
    </location>
</feature>
<dbReference type="GO" id="GO:0005634">
    <property type="term" value="C:nucleus"/>
    <property type="evidence" value="ECO:0007669"/>
    <property type="project" value="UniProtKB-SubCell"/>
</dbReference>
<gene>
    <name evidence="12" type="ORF">KQX54_019236</name>
</gene>
<evidence type="ECO:0000256" key="8">
    <source>
        <dbReference type="ARBA" id="ARBA00023242"/>
    </source>
</evidence>
<proteinExistence type="predicted"/>
<dbReference type="FunFam" id="3.30.160.60:FF:000512">
    <property type="entry name" value="zinc finger protein 197 isoform X1"/>
    <property type="match status" value="1"/>
</dbReference>
<feature type="domain" description="C2H2-type" evidence="11">
    <location>
        <begin position="282"/>
        <end position="305"/>
    </location>
</feature>
<comment type="caution">
    <text evidence="12">The sequence shown here is derived from an EMBL/GenBank/DDBJ whole genome shotgun (WGS) entry which is preliminary data.</text>
</comment>
<feature type="region of interest" description="Disordered" evidence="10">
    <location>
        <begin position="331"/>
        <end position="358"/>
    </location>
</feature>
<feature type="domain" description="C2H2-type" evidence="11">
    <location>
        <begin position="251"/>
        <end position="279"/>
    </location>
</feature>
<dbReference type="FunFam" id="3.30.160.60:FF:001289">
    <property type="entry name" value="Zinc finger protein 574"/>
    <property type="match status" value="1"/>
</dbReference>
<evidence type="ECO:0000256" key="10">
    <source>
        <dbReference type="SAM" id="MobiDB-lite"/>
    </source>
</evidence>
<dbReference type="InterPro" id="IPR013087">
    <property type="entry name" value="Znf_C2H2_type"/>
</dbReference>
<keyword evidence="13" id="KW-1185">Reference proteome</keyword>
<evidence type="ECO:0000256" key="2">
    <source>
        <dbReference type="ARBA" id="ARBA00022723"/>
    </source>
</evidence>
<dbReference type="PROSITE" id="PS00028">
    <property type="entry name" value="ZINC_FINGER_C2H2_1"/>
    <property type="match status" value="6"/>
</dbReference>
<feature type="region of interest" description="Disordered" evidence="10">
    <location>
        <begin position="458"/>
        <end position="481"/>
    </location>
</feature>
<dbReference type="GO" id="GO:0000981">
    <property type="term" value="F:DNA-binding transcription factor activity, RNA polymerase II-specific"/>
    <property type="evidence" value="ECO:0007669"/>
    <property type="project" value="TreeGrafter"/>
</dbReference>
<evidence type="ECO:0000256" key="9">
    <source>
        <dbReference type="PROSITE-ProRule" id="PRU00042"/>
    </source>
</evidence>
<dbReference type="PANTHER" id="PTHR14196:SF12">
    <property type="entry name" value="ZINC FINGER PROTEIN 208-LIKE"/>
    <property type="match status" value="1"/>
</dbReference>
<keyword evidence="7" id="KW-0804">Transcription</keyword>
<organism evidence="12 13">
    <name type="scientific">Cotesia glomerata</name>
    <name type="common">Lepidopteran parasitic wasp</name>
    <name type="synonym">Apanteles glomeratus</name>
    <dbReference type="NCBI Taxonomy" id="32391"/>
    <lineage>
        <taxon>Eukaryota</taxon>
        <taxon>Metazoa</taxon>
        <taxon>Ecdysozoa</taxon>
        <taxon>Arthropoda</taxon>
        <taxon>Hexapoda</taxon>
        <taxon>Insecta</taxon>
        <taxon>Pterygota</taxon>
        <taxon>Neoptera</taxon>
        <taxon>Endopterygota</taxon>
        <taxon>Hymenoptera</taxon>
        <taxon>Apocrita</taxon>
        <taxon>Ichneumonoidea</taxon>
        <taxon>Braconidae</taxon>
        <taxon>Microgastrinae</taxon>
        <taxon>Cotesia</taxon>
    </lineage>
</organism>
<dbReference type="GO" id="GO:0008270">
    <property type="term" value="F:zinc ion binding"/>
    <property type="evidence" value="ECO:0007669"/>
    <property type="project" value="UniProtKB-KW"/>
</dbReference>